<keyword evidence="3" id="KW-1185">Reference proteome</keyword>
<reference evidence="3" key="1">
    <citation type="journal article" date="2019" name="Int. J. Syst. Evol. Microbiol.">
        <title>The Global Catalogue of Microorganisms (GCM) 10K type strain sequencing project: providing services to taxonomists for standard genome sequencing and annotation.</title>
        <authorList>
            <consortium name="The Broad Institute Genomics Platform"/>
            <consortium name="The Broad Institute Genome Sequencing Center for Infectious Disease"/>
            <person name="Wu L."/>
            <person name="Ma J."/>
        </authorList>
    </citation>
    <scope>NUCLEOTIDE SEQUENCE [LARGE SCALE GENOMIC DNA]</scope>
    <source>
        <strain evidence="3">KCTC 42964</strain>
    </source>
</reference>
<dbReference type="Pfam" id="PF03576">
    <property type="entry name" value="Peptidase_S58"/>
    <property type="match status" value="1"/>
</dbReference>
<gene>
    <name evidence="2" type="ORF">ACFOGJ_15450</name>
</gene>
<proteinExistence type="inferred from homology"/>
<dbReference type="Gene3D" id="3.60.70.12">
    <property type="entry name" value="L-amino peptidase D-ALA esterase/amidase"/>
    <property type="match status" value="1"/>
</dbReference>
<comment type="similarity">
    <text evidence="1">Belongs to the peptidase S58 family.</text>
</comment>
<organism evidence="2 3">
    <name type="scientific">Marinibaculum pumilum</name>
    <dbReference type="NCBI Taxonomy" id="1766165"/>
    <lineage>
        <taxon>Bacteria</taxon>
        <taxon>Pseudomonadati</taxon>
        <taxon>Pseudomonadota</taxon>
        <taxon>Alphaproteobacteria</taxon>
        <taxon>Rhodospirillales</taxon>
        <taxon>Rhodospirillaceae</taxon>
        <taxon>Marinibaculum</taxon>
    </lineage>
</organism>
<dbReference type="PANTHER" id="PTHR36512">
    <property type="entry name" value="D-AMINOPEPTIDASE"/>
    <property type="match status" value="1"/>
</dbReference>
<dbReference type="PANTHER" id="PTHR36512:SF3">
    <property type="entry name" value="BLR5678 PROTEIN"/>
    <property type="match status" value="1"/>
</dbReference>
<accession>A0ABV7L1X7</accession>
<evidence type="ECO:0000313" key="2">
    <source>
        <dbReference type="EMBL" id="MFC3228640.1"/>
    </source>
</evidence>
<dbReference type="Proteomes" id="UP001595528">
    <property type="component" value="Unassembled WGS sequence"/>
</dbReference>
<name>A0ABV7L1X7_9PROT</name>
<evidence type="ECO:0000256" key="1">
    <source>
        <dbReference type="ARBA" id="ARBA00007068"/>
    </source>
</evidence>
<dbReference type="EMBL" id="JBHRTR010000028">
    <property type="protein sequence ID" value="MFC3228640.1"/>
    <property type="molecule type" value="Genomic_DNA"/>
</dbReference>
<dbReference type="SUPFAM" id="SSF56266">
    <property type="entry name" value="DmpA/ArgJ-like"/>
    <property type="match status" value="1"/>
</dbReference>
<dbReference type="CDD" id="cd02252">
    <property type="entry name" value="nylC_like"/>
    <property type="match status" value="1"/>
</dbReference>
<evidence type="ECO:0000313" key="3">
    <source>
        <dbReference type="Proteomes" id="UP001595528"/>
    </source>
</evidence>
<protein>
    <submittedName>
        <fullName evidence="2">P1 family peptidase</fullName>
    </submittedName>
</protein>
<sequence>MNDGSEMAGGAAPGPCNDLTDVGGLAVGHAVDEAARTGVTAILPADRAAAAVDVRGGGPGTRETDLLGPDAGMDAIDALVLSGGSVFGLDAAGGAVAWLTAAGRGYPVVGRRVPIVPAAIIFDLVNGGDKGWAEPGTTVAPPYHRLGREAVAAAAEGMGGAAPFALGNAGAGYGARAGWLKGGLGSASLVTADGLAVAALVVANPVGSVLRPGSMEFWARPYELQDEFGGHDAPQRPAPAVDLPADSRIGAPVGAELKGANTTIAVVATNLDLDKAALRRVAMMAHDGFARAIRPVHTPFDGDTIFALATGLRKASHWPQAAQDWLLARCGALAADCVARAVARGVYAAESLGDAPGYRAVLAGRMSGGQRGE</sequence>
<dbReference type="RefSeq" id="WP_379901957.1">
    <property type="nucleotide sequence ID" value="NZ_JBHRTR010000028.1"/>
</dbReference>
<dbReference type="InterPro" id="IPR016117">
    <property type="entry name" value="ArgJ-like_dom_sf"/>
</dbReference>
<dbReference type="InterPro" id="IPR005321">
    <property type="entry name" value="Peptidase_S58_DmpA"/>
</dbReference>
<comment type="caution">
    <text evidence="2">The sequence shown here is derived from an EMBL/GenBank/DDBJ whole genome shotgun (WGS) entry which is preliminary data.</text>
</comment>